<dbReference type="InterPro" id="IPR019560">
    <property type="entry name" value="Mitochondrial_18_kDa_protein"/>
</dbReference>
<evidence type="ECO:0000313" key="4">
    <source>
        <dbReference type="EMBL" id="LAC26904.1"/>
    </source>
</evidence>
<protein>
    <recommendedName>
        <fullName evidence="2">Mitochondrial fission process protein 1</fullName>
    </recommendedName>
    <alternativeName>
        <fullName evidence="3">Mitochondrial 18 kDa protein</fullName>
    </alternativeName>
</protein>
<sequence>MAVEKSAGQEVDIYRDTPVRLLGYANEVGESFRSLTPVSFVRATYGVASVYVVADTYDKAAKMNKQPGSTRQGVIHAAVDTLVWQALASVVVPGLTINRVCVLSLYTLAKLASKMPLTARKWTTTAIGLGTIPFIVHPIDNLVHYGMDNTVRPYFDLKPTTDGPSDQKN</sequence>
<dbReference type="PANTHER" id="PTHR11001">
    <property type="entry name" value="MITOCHONDRIAL FISSION PROCESS PROTEIN 1"/>
    <property type="match status" value="1"/>
</dbReference>
<dbReference type="Pfam" id="PF10558">
    <property type="entry name" value="MTP18"/>
    <property type="match status" value="1"/>
</dbReference>
<evidence type="ECO:0000256" key="3">
    <source>
        <dbReference type="ARBA" id="ARBA00029631"/>
    </source>
</evidence>
<dbReference type="GO" id="GO:0005739">
    <property type="term" value="C:mitochondrion"/>
    <property type="evidence" value="ECO:0007669"/>
    <property type="project" value="TreeGrafter"/>
</dbReference>
<name>A0A6A7G993_9CRUS</name>
<comment type="similarity">
    <text evidence="1">Belongs to the MTFP1 family.</text>
</comment>
<dbReference type="GO" id="GO:0000266">
    <property type="term" value="P:mitochondrial fission"/>
    <property type="evidence" value="ECO:0007669"/>
    <property type="project" value="TreeGrafter"/>
</dbReference>
<reference evidence="4" key="1">
    <citation type="submission" date="2017-11" db="EMBL/GenBank/DDBJ databases">
        <title>The sensing device of the deep-sea amphipod.</title>
        <authorList>
            <person name="Kobayashi H."/>
            <person name="Nagahama T."/>
            <person name="Arai W."/>
            <person name="Sasagawa Y."/>
            <person name="Umeda M."/>
            <person name="Hayashi T."/>
            <person name="Nikaido I."/>
            <person name="Watanabe H."/>
            <person name="Oguri K."/>
            <person name="Kitazato H."/>
            <person name="Fujioka K."/>
            <person name="Kido Y."/>
            <person name="Takami H."/>
        </authorList>
    </citation>
    <scope>NUCLEOTIDE SEQUENCE</scope>
    <source>
        <tissue evidence="4">Whole body</tissue>
    </source>
</reference>
<dbReference type="EMBL" id="IACT01007792">
    <property type="protein sequence ID" value="LAC26904.1"/>
    <property type="molecule type" value="mRNA"/>
</dbReference>
<evidence type="ECO:0000256" key="1">
    <source>
        <dbReference type="ARBA" id="ARBA00009224"/>
    </source>
</evidence>
<organism evidence="4">
    <name type="scientific">Hirondellea gigas</name>
    <dbReference type="NCBI Taxonomy" id="1518452"/>
    <lineage>
        <taxon>Eukaryota</taxon>
        <taxon>Metazoa</taxon>
        <taxon>Ecdysozoa</taxon>
        <taxon>Arthropoda</taxon>
        <taxon>Crustacea</taxon>
        <taxon>Multicrustacea</taxon>
        <taxon>Malacostraca</taxon>
        <taxon>Eumalacostraca</taxon>
        <taxon>Peracarida</taxon>
        <taxon>Amphipoda</taxon>
        <taxon>Amphilochidea</taxon>
        <taxon>Lysianassida</taxon>
        <taxon>Lysianassidira</taxon>
        <taxon>Lysianassoidea</taxon>
        <taxon>Lysianassidae</taxon>
        <taxon>Hirondellea</taxon>
    </lineage>
</organism>
<accession>A0A6A7G993</accession>
<evidence type="ECO:0000256" key="2">
    <source>
        <dbReference type="ARBA" id="ARBA00017835"/>
    </source>
</evidence>
<dbReference type="PANTHER" id="PTHR11001:SF2">
    <property type="entry name" value="MITOCHONDRIAL FISSION PROCESS PROTEIN 1"/>
    <property type="match status" value="1"/>
</dbReference>
<proteinExistence type="evidence at transcript level"/>
<dbReference type="AlphaFoldDB" id="A0A6A7G993"/>